<dbReference type="InterPro" id="IPR008271">
    <property type="entry name" value="Ser/Thr_kinase_AS"/>
</dbReference>
<feature type="domain" description="Protein kinase" evidence="13">
    <location>
        <begin position="178"/>
        <end position="444"/>
    </location>
</feature>
<evidence type="ECO:0000259" key="13">
    <source>
        <dbReference type="PROSITE" id="PS50011"/>
    </source>
</evidence>
<sequence>MCITMVEDKPDIHQQSATEDMEDHDILASVKLDVAGPDRPCEASSEYVTAIYSYMPQHSDEIKLRTGQKIKLLSKDCRHSGAEGWWVGQEPNTGYVGVFPSGYVSNTDVVNVALPDMDKIHTSSCDPIKRSAEIVVDKNTDSAMEMKDIDETTINKQSSDGNIVLRKSHVKTIPASELVQQQFIGSGAFGKVYRGLWRGQDIALKMFDLATSQVDNEALHLCRLSHRNIVKFYGICRLDNSNFPALVMEYAYGGSLSMVLSQRPSLGPLILLDWALQIANGMVYLHSDARICHRDLKSSNILIREPIKRPFSTNELQGCTLLITDFGMACRSSQLAPQQSKLGTVAYAAPEVCRQEGFSFKSDIWSYGVVLWELLTLDVPFRAMEQPRLLFIIAMYNYTLHIPQGVPDLFVQLFKDCWSPTPTSRPTFENIIARLESCKDCSFVDLEPSELAQIQQGWRELIAAHHNEEQQSVAEALSSSFKSGSLDFTSELLTQLELLRNYRESLDRVKADLVERAHQLHMKEELYNRMAGTMGQHFMLLAVLAANHLKDPTHTNQVVQPKPPPPRKRPFVRSLFRRWGSNGNPSTEADFIHQGAFYANSLHGKDRKRSVNYAQPNRSHFDVNTNNATDSNSSVFDDTLPSSRRVGCSQGGIPLISPPTDMKHVVHVDSDWFTGQGLCESTMRLFPSATFTNSPIGLNIDRCRDASLSSCYSSQIRPFTNTKSDSDVAEKSNTKSLRLHSCGNTVTDLQSNEQRYAANAQTNCLHFQRNFNRLPRKSNLVRKFENKNNLDFLQKSSNHSVGFSNFFTPFTSYQYEMNNCNECFHNLTTSNTLDNSDDCINVPLNPVQPNDVSPYGPLKTHFTVSPVQHDSRRNQLPEHYNSKVTQPKFEMKIPMLDNSSSPLNERRRSASGPVASYDLNAKCNDYLVNSNDRSSLGGMPNDFLYMICNPTVPLLRSDFTGQPSRKFLSTVNPPTTVDFHPDLNYFTEDPHSSKGIRFSVIENVLMSAFRLAASFCFCGVEPDINDAKVNALIPYNLKPISCVPKLRNTLNSNTYFDSQSNLSHSKYKSTTKCTGNALVLSGQNASNFRHVSSGNSVYPIDKRKYKFSIQDTRRIQSADRCQNSKHTTSSACPVCVNMGLDSINPCEALLDHQAEFGDPHSPFLGMLAGSGRRPNVNRTFMEVNNSDISVFSEQHKLISNDKKESYFTYKHEDLPADNNHTTCKTHCDDGKQRLAHFSEYKKNSDTNYNNNNSNHLIYGNSSNETVHCCNQKELCEKNKSTGKLNCAFRCSHLSVCIDCCQNIQNKNVELTSNNSRTILPHILTSSHLTHKWSLDHTKTLDNNNLSSPSNSFISSRKFSSEYQPSVMSVPESSGVCISSPDSQYYHSSVSMNPVGVSRDAYLKATQDGFLNRTVYEPAAESKFCYSSYSSQTSRTNSLKRSDNDYPFSNSCAYSIIHEPFLNDDPNSESESDLDQYGNTYQLDYSSFILRSTSSSPINSNLPQNPLSPSKLQLNISENESKLFQNLNPEVHGGADEEDRITLVPIDSEETNNTIQNSLNINGSDSRKTFVETCGSDSLSNKTTKKVLHRSQAIRERHRPPFLTLFRNRSLPNCADNESPSPESRSFLICPSDGTMHEEYQCPRQSQGSESPCGPFVSLHSTFL</sequence>
<comment type="catalytic activity">
    <reaction evidence="8">
        <text>L-threonyl-[protein] + ATP = O-phospho-L-threonyl-[protein] + ADP + H(+)</text>
        <dbReference type="Rhea" id="RHEA:46608"/>
        <dbReference type="Rhea" id="RHEA-COMP:11060"/>
        <dbReference type="Rhea" id="RHEA-COMP:11605"/>
        <dbReference type="ChEBI" id="CHEBI:15378"/>
        <dbReference type="ChEBI" id="CHEBI:30013"/>
        <dbReference type="ChEBI" id="CHEBI:30616"/>
        <dbReference type="ChEBI" id="CHEBI:61977"/>
        <dbReference type="ChEBI" id="CHEBI:456216"/>
        <dbReference type="EC" id="2.7.11.25"/>
    </reaction>
</comment>
<evidence type="ECO:0000256" key="8">
    <source>
        <dbReference type="ARBA" id="ARBA00047559"/>
    </source>
</evidence>
<dbReference type="InterPro" id="IPR051681">
    <property type="entry name" value="Ser/Thr_Kinases-Pseudokinases"/>
</dbReference>
<evidence type="ECO:0000256" key="2">
    <source>
        <dbReference type="ARBA" id="ARBA00006529"/>
    </source>
</evidence>
<keyword evidence="6 11" id="KW-0547">Nucleotide-binding</keyword>
<keyword evidence="5" id="KW-0418">Kinase</keyword>
<evidence type="ECO:0000256" key="6">
    <source>
        <dbReference type="ARBA" id="ARBA00022741"/>
    </source>
</evidence>
<dbReference type="InterPro" id="IPR001452">
    <property type="entry name" value="SH3_domain"/>
</dbReference>
<evidence type="ECO:0000259" key="14">
    <source>
        <dbReference type="PROSITE" id="PS50108"/>
    </source>
</evidence>
<keyword evidence="7 11" id="KW-0067">ATP-binding</keyword>
<dbReference type="PROSITE" id="PS50108">
    <property type="entry name" value="CRIB"/>
    <property type="match status" value="1"/>
</dbReference>
<dbReference type="PROSITE" id="PS00108">
    <property type="entry name" value="PROTEIN_KINASE_ST"/>
    <property type="match status" value="1"/>
</dbReference>
<evidence type="ECO:0000259" key="12">
    <source>
        <dbReference type="PROSITE" id="PS50002"/>
    </source>
</evidence>
<dbReference type="SMART" id="SM00220">
    <property type="entry name" value="S_TKc"/>
    <property type="match status" value="1"/>
</dbReference>
<dbReference type="GO" id="GO:0005524">
    <property type="term" value="F:ATP binding"/>
    <property type="evidence" value="ECO:0007669"/>
    <property type="project" value="UniProtKB-UniRule"/>
</dbReference>
<dbReference type="SUPFAM" id="SSF56112">
    <property type="entry name" value="Protein kinase-like (PK-like)"/>
    <property type="match status" value="1"/>
</dbReference>
<dbReference type="PROSITE" id="PS50002">
    <property type="entry name" value="SH3"/>
    <property type="match status" value="1"/>
</dbReference>
<evidence type="ECO:0000256" key="11">
    <source>
        <dbReference type="PROSITE-ProRule" id="PRU10141"/>
    </source>
</evidence>
<keyword evidence="15" id="KW-1185">Reference proteome</keyword>
<reference evidence="15" key="1">
    <citation type="submission" date="2022-06" db="EMBL/GenBank/DDBJ databases">
        <authorList>
            <person name="Berger JAMES D."/>
            <person name="Berger JAMES D."/>
        </authorList>
    </citation>
    <scope>NUCLEOTIDE SEQUENCE [LARGE SCALE GENOMIC DNA]</scope>
</reference>
<dbReference type="Gene3D" id="1.10.510.10">
    <property type="entry name" value="Transferase(Phosphotransferase) domain 1"/>
    <property type="match status" value="1"/>
</dbReference>
<reference evidence="16" key="2">
    <citation type="submission" date="2023-11" db="UniProtKB">
        <authorList>
            <consortium name="WormBaseParasite"/>
        </authorList>
    </citation>
    <scope>IDENTIFICATION</scope>
</reference>
<dbReference type="GO" id="GO:0004706">
    <property type="term" value="F:JUN kinase kinase kinase activity"/>
    <property type="evidence" value="ECO:0007669"/>
    <property type="project" value="TreeGrafter"/>
</dbReference>
<feature type="domain" description="CRIB" evidence="14">
    <location>
        <begin position="656"/>
        <end position="669"/>
    </location>
</feature>
<comment type="similarity">
    <text evidence="2">Belongs to the protein kinase superfamily. STE Ser/Thr protein kinase family. MAP kinase kinase kinase subfamily.</text>
</comment>
<dbReference type="EC" id="2.7.11.25" evidence="3"/>
<evidence type="ECO:0000313" key="15">
    <source>
        <dbReference type="Proteomes" id="UP000050795"/>
    </source>
</evidence>
<name>A0AA85JQI6_TRIRE</name>
<evidence type="ECO:0000256" key="7">
    <source>
        <dbReference type="ARBA" id="ARBA00022840"/>
    </source>
</evidence>
<evidence type="ECO:0000256" key="9">
    <source>
        <dbReference type="ARBA" id="ARBA00048329"/>
    </source>
</evidence>
<feature type="domain" description="SH3" evidence="12">
    <location>
        <begin position="43"/>
        <end position="109"/>
    </location>
</feature>
<proteinExistence type="inferred from homology"/>
<keyword evidence="4 10" id="KW-0728">SH3 domain</keyword>
<evidence type="ECO:0000313" key="16">
    <source>
        <dbReference type="WBParaSite" id="TREG1_29800.1"/>
    </source>
</evidence>
<comment type="cofactor">
    <cofactor evidence="1">
        <name>Mg(2+)</name>
        <dbReference type="ChEBI" id="CHEBI:18420"/>
    </cofactor>
</comment>
<evidence type="ECO:0000256" key="3">
    <source>
        <dbReference type="ARBA" id="ARBA00012406"/>
    </source>
</evidence>
<dbReference type="WBParaSite" id="TREG1_29800.1">
    <property type="protein sequence ID" value="TREG1_29800.1"/>
    <property type="gene ID" value="TREG1_29800"/>
</dbReference>
<dbReference type="InterPro" id="IPR000095">
    <property type="entry name" value="CRIB_dom"/>
</dbReference>
<dbReference type="PROSITE" id="PS50011">
    <property type="entry name" value="PROTEIN_KINASE_DOM"/>
    <property type="match status" value="1"/>
</dbReference>
<dbReference type="Pfam" id="PF00018">
    <property type="entry name" value="SH3_1"/>
    <property type="match status" value="1"/>
</dbReference>
<protein>
    <recommendedName>
        <fullName evidence="3">mitogen-activated protein kinase kinase kinase</fullName>
        <ecNumber evidence="3">2.7.11.25</ecNumber>
    </recommendedName>
</protein>
<dbReference type="PANTHER" id="PTHR44329:SF293">
    <property type="entry name" value="MITOGEN-ACTIVATED PROTEIN KINASE KINASE KINASE"/>
    <property type="match status" value="1"/>
</dbReference>
<dbReference type="PANTHER" id="PTHR44329">
    <property type="entry name" value="SERINE/THREONINE-PROTEIN KINASE TNNI3K-RELATED"/>
    <property type="match status" value="1"/>
</dbReference>
<dbReference type="PROSITE" id="PS00107">
    <property type="entry name" value="PROTEIN_KINASE_ATP"/>
    <property type="match status" value="1"/>
</dbReference>
<dbReference type="InterPro" id="IPR001245">
    <property type="entry name" value="Ser-Thr/Tyr_kinase_cat_dom"/>
</dbReference>
<evidence type="ECO:0000256" key="10">
    <source>
        <dbReference type="PROSITE-ProRule" id="PRU00192"/>
    </source>
</evidence>
<dbReference type="InterPro" id="IPR011009">
    <property type="entry name" value="Kinase-like_dom_sf"/>
</dbReference>
<dbReference type="Proteomes" id="UP000050795">
    <property type="component" value="Unassembled WGS sequence"/>
</dbReference>
<dbReference type="Gene3D" id="2.30.30.40">
    <property type="entry name" value="SH3 Domains"/>
    <property type="match status" value="1"/>
</dbReference>
<dbReference type="InterPro" id="IPR017441">
    <property type="entry name" value="Protein_kinase_ATP_BS"/>
</dbReference>
<evidence type="ECO:0000256" key="5">
    <source>
        <dbReference type="ARBA" id="ARBA00022527"/>
    </source>
</evidence>
<keyword evidence="5" id="KW-0808">Transferase</keyword>
<organism evidence="15 16">
    <name type="scientific">Trichobilharzia regenti</name>
    <name type="common">Nasal bird schistosome</name>
    <dbReference type="NCBI Taxonomy" id="157069"/>
    <lineage>
        <taxon>Eukaryota</taxon>
        <taxon>Metazoa</taxon>
        <taxon>Spiralia</taxon>
        <taxon>Lophotrochozoa</taxon>
        <taxon>Platyhelminthes</taxon>
        <taxon>Trematoda</taxon>
        <taxon>Digenea</taxon>
        <taxon>Strigeidida</taxon>
        <taxon>Schistosomatoidea</taxon>
        <taxon>Schistosomatidae</taxon>
        <taxon>Trichobilharzia</taxon>
    </lineage>
</organism>
<dbReference type="InterPro" id="IPR036028">
    <property type="entry name" value="SH3-like_dom_sf"/>
</dbReference>
<comment type="catalytic activity">
    <reaction evidence="9">
        <text>L-seryl-[protein] + ATP = O-phospho-L-seryl-[protein] + ADP + H(+)</text>
        <dbReference type="Rhea" id="RHEA:17989"/>
        <dbReference type="Rhea" id="RHEA-COMP:9863"/>
        <dbReference type="Rhea" id="RHEA-COMP:11604"/>
        <dbReference type="ChEBI" id="CHEBI:15378"/>
        <dbReference type="ChEBI" id="CHEBI:29999"/>
        <dbReference type="ChEBI" id="CHEBI:30616"/>
        <dbReference type="ChEBI" id="CHEBI:83421"/>
        <dbReference type="ChEBI" id="CHEBI:456216"/>
        <dbReference type="EC" id="2.7.11.25"/>
    </reaction>
</comment>
<dbReference type="Gene3D" id="3.30.200.20">
    <property type="entry name" value="Phosphorylase Kinase, domain 1"/>
    <property type="match status" value="1"/>
</dbReference>
<keyword evidence="5" id="KW-0723">Serine/threonine-protein kinase</keyword>
<dbReference type="SMART" id="SM00326">
    <property type="entry name" value="SH3"/>
    <property type="match status" value="1"/>
</dbReference>
<dbReference type="InterPro" id="IPR000719">
    <property type="entry name" value="Prot_kinase_dom"/>
</dbReference>
<dbReference type="SUPFAM" id="SSF50044">
    <property type="entry name" value="SH3-domain"/>
    <property type="match status" value="1"/>
</dbReference>
<dbReference type="Pfam" id="PF07714">
    <property type="entry name" value="PK_Tyr_Ser-Thr"/>
    <property type="match status" value="1"/>
</dbReference>
<evidence type="ECO:0000256" key="1">
    <source>
        <dbReference type="ARBA" id="ARBA00001946"/>
    </source>
</evidence>
<feature type="binding site" evidence="11">
    <location>
        <position position="205"/>
    </location>
    <ligand>
        <name>ATP</name>
        <dbReference type="ChEBI" id="CHEBI:30616"/>
    </ligand>
</feature>
<evidence type="ECO:0000256" key="4">
    <source>
        <dbReference type="ARBA" id="ARBA00022443"/>
    </source>
</evidence>
<accession>A0AA85JQI6</accession>